<keyword evidence="1" id="KW-1185">Reference proteome</keyword>
<dbReference type="STRING" id="121845.A0A1S3DC30"/>
<gene>
    <name evidence="2" type="primary">LOC103515572</name>
</gene>
<dbReference type="RefSeq" id="XP_008478734.1">
    <property type="nucleotide sequence ID" value="XM_008480512.1"/>
</dbReference>
<protein>
    <submittedName>
        <fullName evidence="2">Uncharacterized protein LOC103515572</fullName>
    </submittedName>
</protein>
<accession>A0A1S3DC30</accession>
<name>A0A1S3DC30_DIACI</name>
<dbReference type="CDD" id="cd09276">
    <property type="entry name" value="Rnase_HI_RT_non_LTR"/>
    <property type="match status" value="1"/>
</dbReference>
<dbReference type="GO" id="GO:0003676">
    <property type="term" value="F:nucleic acid binding"/>
    <property type="evidence" value="ECO:0007669"/>
    <property type="project" value="InterPro"/>
</dbReference>
<proteinExistence type="predicted"/>
<dbReference type="Gene3D" id="3.30.420.10">
    <property type="entry name" value="Ribonuclease H-like superfamily/Ribonuclease H"/>
    <property type="match status" value="1"/>
</dbReference>
<dbReference type="KEGG" id="dci:103515572"/>
<sequence>MEGLAPTLFGKRLSFANEVKYLGVNLDPKLTWNKHLESIKLKCTRSLMMARRTFGKSWGLKPRVMNYLYREVIRPTVTYCAVVWWPKTHQRQAKELLDKIQRLGCPCITSAMSSTPTLAMETLLGLTPLDIHVKGTARTVAHRLKLNNTWITQHHGHSIITTAISDPLFEMRSDMMAVEENFDNPVNVVIETAGNWGVKETQLLKKGAVVWYTDGSKTEAGSGAGIHCVKPRVNISPPLGTYTGVYQAEVLAIRNCAEENINMGLSKREIYIFSDSQAALRVPGHKGIVGNEQADHLARMGSSRPFIGPEPVIGLSNSETRTFIKSWAQKAHQDRWDKVSGLRHSKLMMLGANKDLTMNILSLNRKNTRLVTSLITGHCGLRKHLQTMGLYQGQVVCSLCGECKETATHVIFECNSLTIWRLTVGLANPQQDIHRHNLTKKLLKIARIFELS</sequence>
<evidence type="ECO:0000313" key="1">
    <source>
        <dbReference type="Proteomes" id="UP000079169"/>
    </source>
</evidence>
<reference evidence="2" key="1">
    <citation type="submission" date="2025-08" db="UniProtKB">
        <authorList>
            <consortium name="RefSeq"/>
        </authorList>
    </citation>
    <scope>IDENTIFICATION</scope>
</reference>
<dbReference type="AlphaFoldDB" id="A0A1S3DC30"/>
<dbReference type="GeneID" id="103515572"/>
<dbReference type="Proteomes" id="UP000079169">
    <property type="component" value="Unplaced"/>
</dbReference>
<dbReference type="OMA" id="PSECMER"/>
<evidence type="ECO:0000313" key="2">
    <source>
        <dbReference type="RefSeq" id="XP_008478734.1"/>
    </source>
</evidence>
<dbReference type="SUPFAM" id="SSF53098">
    <property type="entry name" value="Ribonuclease H-like"/>
    <property type="match status" value="1"/>
</dbReference>
<organism evidence="1 2">
    <name type="scientific">Diaphorina citri</name>
    <name type="common">Asian citrus psyllid</name>
    <dbReference type="NCBI Taxonomy" id="121845"/>
    <lineage>
        <taxon>Eukaryota</taxon>
        <taxon>Metazoa</taxon>
        <taxon>Ecdysozoa</taxon>
        <taxon>Arthropoda</taxon>
        <taxon>Hexapoda</taxon>
        <taxon>Insecta</taxon>
        <taxon>Pterygota</taxon>
        <taxon>Neoptera</taxon>
        <taxon>Paraneoptera</taxon>
        <taxon>Hemiptera</taxon>
        <taxon>Sternorrhyncha</taxon>
        <taxon>Psylloidea</taxon>
        <taxon>Psyllidae</taxon>
        <taxon>Diaphorininae</taxon>
        <taxon>Diaphorina</taxon>
    </lineage>
</organism>
<dbReference type="InterPro" id="IPR012337">
    <property type="entry name" value="RNaseH-like_sf"/>
</dbReference>
<dbReference type="PaxDb" id="121845-A0A1S3DC30"/>
<dbReference type="InterPro" id="IPR036397">
    <property type="entry name" value="RNaseH_sf"/>
</dbReference>